<sequence>MPEEVQRWRIINDGVMGGISQSELLMTSAGTAIFRGEVSLENSGGFASVRTMSTDFHLEGYEGLIVRLKGDGQTYQLRLRTDDAFDGIAYRAKFDTQADTWQRVRVAFEDCVPSFRGRVLRDKPPLEGAHIRQIGFLISEKQAGPFHLEIDWIKAYQAE</sequence>
<dbReference type="AlphaFoldDB" id="A0A9D5Q6N3"/>
<dbReference type="PANTHER" id="PTHR13194:SF19">
    <property type="entry name" value="NAD(P)-BINDING ROSSMANN-FOLD SUPERFAMILY PROTEIN"/>
    <property type="match status" value="1"/>
</dbReference>
<dbReference type="GO" id="GO:0010257">
    <property type="term" value="P:NADH dehydrogenase complex assembly"/>
    <property type="evidence" value="ECO:0007669"/>
    <property type="project" value="TreeGrafter"/>
</dbReference>
<dbReference type="InterPro" id="IPR008979">
    <property type="entry name" value="Galactose-bd-like_sf"/>
</dbReference>
<proteinExistence type="inferred from homology"/>
<protein>
    <submittedName>
        <fullName evidence="3">CIA30 family protein</fullName>
    </submittedName>
</protein>
<dbReference type="Pfam" id="PF08547">
    <property type="entry name" value="CIA30"/>
    <property type="match status" value="1"/>
</dbReference>
<evidence type="ECO:0000259" key="2">
    <source>
        <dbReference type="Pfam" id="PF08547"/>
    </source>
</evidence>
<accession>A0A9D5Q6N3</accession>
<organism evidence="3 4">
    <name type="scientific">candidate division KSB3 bacterium</name>
    <dbReference type="NCBI Taxonomy" id="2044937"/>
    <lineage>
        <taxon>Bacteria</taxon>
        <taxon>candidate division KSB3</taxon>
    </lineage>
</organism>
<name>A0A9D5Q6N3_9BACT</name>
<dbReference type="PANTHER" id="PTHR13194">
    <property type="entry name" value="COMPLEX I INTERMEDIATE-ASSOCIATED PROTEIN 30"/>
    <property type="match status" value="1"/>
</dbReference>
<dbReference type="InterPro" id="IPR013857">
    <property type="entry name" value="NADH-UbQ_OxRdtase-assoc_prot30"/>
</dbReference>
<feature type="domain" description="NADH:ubiquinone oxidoreductase intermediate-associated protein 30" evidence="2">
    <location>
        <begin position="2"/>
        <end position="150"/>
    </location>
</feature>
<dbReference type="SUPFAM" id="SSF49785">
    <property type="entry name" value="Galactose-binding domain-like"/>
    <property type="match status" value="1"/>
</dbReference>
<evidence type="ECO:0000313" key="3">
    <source>
        <dbReference type="EMBL" id="MBD3325965.1"/>
    </source>
</evidence>
<comment type="caution">
    <text evidence="3">The sequence shown here is derived from an EMBL/GenBank/DDBJ whole genome shotgun (WGS) entry which is preliminary data.</text>
</comment>
<dbReference type="Proteomes" id="UP000649604">
    <property type="component" value="Unassembled WGS sequence"/>
</dbReference>
<evidence type="ECO:0000313" key="4">
    <source>
        <dbReference type="Proteomes" id="UP000649604"/>
    </source>
</evidence>
<dbReference type="EMBL" id="WJJP01000504">
    <property type="protein sequence ID" value="MBD3325965.1"/>
    <property type="molecule type" value="Genomic_DNA"/>
</dbReference>
<dbReference type="GO" id="GO:0051082">
    <property type="term" value="F:unfolded protein binding"/>
    <property type="evidence" value="ECO:0007669"/>
    <property type="project" value="TreeGrafter"/>
</dbReference>
<gene>
    <name evidence="3" type="ORF">GF339_15365</name>
</gene>
<evidence type="ECO:0000256" key="1">
    <source>
        <dbReference type="ARBA" id="ARBA00007884"/>
    </source>
</evidence>
<reference evidence="3" key="1">
    <citation type="submission" date="2019-11" db="EMBL/GenBank/DDBJ databases">
        <title>Microbial mats filling the niche in hypersaline microbial mats.</title>
        <authorList>
            <person name="Wong H.L."/>
            <person name="Macleod F.I."/>
            <person name="White R.A. III"/>
            <person name="Burns B.P."/>
        </authorList>
    </citation>
    <scope>NUCLEOTIDE SEQUENCE</scope>
    <source>
        <strain evidence="3">Rbin_158</strain>
    </source>
</reference>
<comment type="similarity">
    <text evidence="1">Belongs to the CIA30 family.</text>
</comment>
<dbReference type="InterPro" id="IPR039131">
    <property type="entry name" value="NDUFAF1"/>
</dbReference>